<dbReference type="Proteomes" id="UP000345527">
    <property type="component" value="Unassembled WGS sequence"/>
</dbReference>
<feature type="transmembrane region" description="Helical" evidence="1">
    <location>
        <begin position="425"/>
        <end position="446"/>
    </location>
</feature>
<feature type="chain" id="PRO_5039034414" description="Glycosyltransferase RgtA/B/C/D-like domain-containing protein" evidence="2">
    <location>
        <begin position="33"/>
        <end position="708"/>
    </location>
</feature>
<proteinExistence type="predicted"/>
<reference evidence="5 6" key="1">
    <citation type="journal article" date="2019" name="Syst. Appl. Microbiol.">
        <title>Characterization of Bifidobacterium species in feaces of the Egyptian fruit bat: Description of B. vespertilionis sp. nov. and B. rousetti sp. nov.</title>
        <authorList>
            <person name="Modesto M."/>
            <person name="Satti M."/>
            <person name="Watanabe K."/>
            <person name="Puglisi E."/>
            <person name="Morelli L."/>
            <person name="Huang C.-H."/>
            <person name="Liou J.-S."/>
            <person name="Miyashita M."/>
            <person name="Tamura T."/>
            <person name="Saito S."/>
            <person name="Mori K."/>
            <person name="Huang L."/>
            <person name="Sciavilla P."/>
            <person name="Sandri C."/>
            <person name="Spiezio C."/>
            <person name="Vitali F."/>
            <person name="Cavalieri D."/>
            <person name="Perpetuini G."/>
            <person name="Tofalo R."/>
            <person name="Bonetti A."/>
            <person name="Arita M."/>
            <person name="Mattarelli P."/>
        </authorList>
    </citation>
    <scope>NUCLEOTIDE SEQUENCE [LARGE SCALE GENOMIC DNA]</scope>
    <source>
        <strain evidence="3 6">RST16</strain>
        <strain evidence="4 5">RST8</strain>
    </source>
</reference>
<feature type="transmembrane region" description="Helical" evidence="1">
    <location>
        <begin position="104"/>
        <end position="123"/>
    </location>
</feature>
<evidence type="ECO:0000313" key="3">
    <source>
        <dbReference type="EMBL" id="KAA8821162.1"/>
    </source>
</evidence>
<dbReference type="Proteomes" id="UP000374630">
    <property type="component" value="Unassembled WGS sequence"/>
</dbReference>
<feature type="transmembrane region" description="Helical" evidence="1">
    <location>
        <begin position="326"/>
        <end position="343"/>
    </location>
</feature>
<evidence type="ECO:0008006" key="7">
    <source>
        <dbReference type="Google" id="ProtNLM"/>
    </source>
</evidence>
<keyword evidence="1" id="KW-0472">Membrane</keyword>
<keyword evidence="6" id="KW-1185">Reference proteome</keyword>
<keyword evidence="2" id="KW-0732">Signal</keyword>
<feature type="transmembrane region" description="Helical" evidence="1">
    <location>
        <begin position="401"/>
        <end position="418"/>
    </location>
</feature>
<feature type="transmembrane region" description="Helical" evidence="1">
    <location>
        <begin position="622"/>
        <end position="640"/>
    </location>
</feature>
<feature type="transmembrane region" description="Helical" evidence="1">
    <location>
        <begin position="378"/>
        <end position="395"/>
    </location>
</feature>
<name>A0A5J5DWT2_9BIFI</name>
<gene>
    <name evidence="4" type="ORF">EM848_04575</name>
    <name evidence="3" type="ORF">EMO90_05095</name>
</gene>
<dbReference type="OrthoDB" id="3223943at2"/>
<accession>A0A5J5DWT2</accession>
<feature type="transmembrane region" description="Helical" evidence="1">
    <location>
        <begin position="355"/>
        <end position="371"/>
    </location>
</feature>
<keyword evidence="1" id="KW-1133">Transmembrane helix</keyword>
<feature type="transmembrane region" description="Helical" evidence="1">
    <location>
        <begin position="661"/>
        <end position="679"/>
    </location>
</feature>
<keyword evidence="1" id="KW-0812">Transmembrane</keyword>
<dbReference type="RefSeq" id="WP_150353766.1">
    <property type="nucleotide sequence ID" value="NZ_RZNZ01000005.1"/>
</dbReference>
<dbReference type="Pfam" id="PF19484">
    <property type="entry name" value="DUF6020"/>
    <property type="match status" value="1"/>
</dbReference>
<dbReference type="EMBL" id="RZNZ01000005">
    <property type="protein sequence ID" value="KAA8821162.1"/>
    <property type="molecule type" value="Genomic_DNA"/>
</dbReference>
<sequence>MDKAINAQSRRPGIHGRALAAALPLAPFSCFALTAAYGDETAFTDLAHVKAGIWPYLNASGPTTGMLVFLAVLAVEYAGFAMLGRARICDERSEDVSNAAQTALRARGWAIALGLILSLTLTIPPHNVSHLEGQLAATGTPPAVAAEYRTVWYWLYYIARYVGFAALITAAAAIALHAVIRADRSASTPQPSPTPVHPIAARLRNLFGSLTAGRTAIIGAIIWLCWLPWTVLLWPANIAADTVAQLVWMRTGRAWDPSTHEYLPGYALSDQHPWLDSLIYGAFDRLGLAIGSEAWGLWLLAFLQTTLCALALGLVINYLGGVMRMDWRFCAAATAFMALVPAYGRLMMSVVKDSTVMPFFLVLMVLVMEYIRRVRTGAKLGPWLIVGIVALSVLNAQMRKISLEIVAVTFIVLAIVLVRRRLTSLALAVVPVAIGMIISAIALPALHVAPGGKQEMIAIPLQQTAAIVVAHGDTINPSDRAAIDAVITCSPEQLDDYLTWDPNDEKEIGSADAIKDRCFNREATGGDALRFLVVWAKLAVLNPRTAVAAVPWLRDPFVMGPVYDEGWYVRWGWEEMGSNMILPEYESTWTWADMSAPQKIGSAVYGFAENAPGVSLLLRENLYAVWVPLFVAACCCVLPERRTGRIEVTEQTERIGSRWRNLVYLAPWVLTILSLFLLPGHQTRYTWTLAFGVALIAAVPFLHEDDQD</sequence>
<feature type="transmembrane region" description="Helical" evidence="1">
    <location>
        <begin position="158"/>
        <end position="180"/>
    </location>
</feature>
<evidence type="ECO:0000313" key="4">
    <source>
        <dbReference type="EMBL" id="KAA8823607.1"/>
    </source>
</evidence>
<organism evidence="4 5">
    <name type="scientific">Bifidobacterium vespertilionis</name>
    <dbReference type="NCBI Taxonomy" id="2562524"/>
    <lineage>
        <taxon>Bacteria</taxon>
        <taxon>Bacillati</taxon>
        <taxon>Actinomycetota</taxon>
        <taxon>Actinomycetes</taxon>
        <taxon>Bifidobacteriales</taxon>
        <taxon>Bifidobacteriaceae</taxon>
        <taxon>Bifidobacterium</taxon>
    </lineage>
</organism>
<feature type="transmembrane region" description="Helical" evidence="1">
    <location>
        <begin position="62"/>
        <end position="83"/>
    </location>
</feature>
<evidence type="ECO:0000256" key="1">
    <source>
        <dbReference type="SAM" id="Phobius"/>
    </source>
</evidence>
<evidence type="ECO:0000256" key="2">
    <source>
        <dbReference type="SAM" id="SignalP"/>
    </source>
</evidence>
<feature type="transmembrane region" description="Helical" evidence="1">
    <location>
        <begin position="685"/>
        <end position="702"/>
    </location>
</feature>
<comment type="caution">
    <text evidence="4">The sequence shown here is derived from an EMBL/GenBank/DDBJ whole genome shotgun (WGS) entry which is preliminary data.</text>
</comment>
<feature type="signal peptide" evidence="2">
    <location>
        <begin position="1"/>
        <end position="32"/>
    </location>
</feature>
<protein>
    <recommendedName>
        <fullName evidence="7">Glycosyltransferase RgtA/B/C/D-like domain-containing protein</fullName>
    </recommendedName>
</protein>
<feature type="transmembrane region" description="Helical" evidence="1">
    <location>
        <begin position="295"/>
        <end position="319"/>
    </location>
</feature>
<dbReference type="EMBL" id="RZOA01000007">
    <property type="protein sequence ID" value="KAA8823607.1"/>
    <property type="molecule type" value="Genomic_DNA"/>
</dbReference>
<dbReference type="AlphaFoldDB" id="A0A5J5DWT2"/>
<evidence type="ECO:0000313" key="5">
    <source>
        <dbReference type="Proteomes" id="UP000345527"/>
    </source>
</evidence>
<dbReference type="InterPro" id="IPR046062">
    <property type="entry name" value="DUF6020"/>
</dbReference>
<evidence type="ECO:0000313" key="6">
    <source>
        <dbReference type="Proteomes" id="UP000374630"/>
    </source>
</evidence>
<feature type="transmembrane region" description="Helical" evidence="1">
    <location>
        <begin position="206"/>
        <end position="229"/>
    </location>
</feature>